<feature type="coiled-coil region" evidence="7">
    <location>
        <begin position="165"/>
        <end position="199"/>
    </location>
</feature>
<dbReference type="PANTHER" id="PTHR30033">
    <property type="entry name" value="FLAGELLAR HOOK-ASSOCIATED PROTEIN 1"/>
    <property type="match status" value="1"/>
</dbReference>
<dbReference type="GO" id="GO:0044780">
    <property type="term" value="P:bacterial-type flagellum assembly"/>
    <property type="evidence" value="ECO:0007669"/>
    <property type="project" value="InterPro"/>
</dbReference>
<protein>
    <recommendedName>
        <fullName evidence="4">Flagellar hook-associated protein 1</fullName>
    </recommendedName>
</protein>
<evidence type="ECO:0000256" key="3">
    <source>
        <dbReference type="ARBA" id="ARBA00009677"/>
    </source>
</evidence>
<keyword evidence="10" id="KW-0969">Cilium</keyword>
<keyword evidence="7" id="KW-0175">Coiled coil</keyword>
<dbReference type="InterPro" id="IPR002371">
    <property type="entry name" value="FlgK"/>
</dbReference>
<dbReference type="GO" id="GO:0005198">
    <property type="term" value="F:structural molecule activity"/>
    <property type="evidence" value="ECO:0007669"/>
    <property type="project" value="InterPro"/>
</dbReference>
<keyword evidence="5" id="KW-0964">Secreted</keyword>
<dbReference type="GO" id="GO:0009424">
    <property type="term" value="C:bacterial-type flagellum hook"/>
    <property type="evidence" value="ECO:0007669"/>
    <property type="project" value="InterPro"/>
</dbReference>
<dbReference type="Proteomes" id="UP000248066">
    <property type="component" value="Unassembled WGS sequence"/>
</dbReference>
<comment type="subcellular location">
    <subcellularLocation>
        <location evidence="1">Bacterial flagellum</location>
    </subcellularLocation>
    <subcellularLocation>
        <location evidence="2">Secreted</location>
    </subcellularLocation>
</comment>
<evidence type="ECO:0000313" key="11">
    <source>
        <dbReference type="Proteomes" id="UP000248066"/>
    </source>
</evidence>
<dbReference type="OrthoDB" id="9802553at2"/>
<feature type="domain" description="Flagellar hook-associated protein FlgK helical" evidence="9">
    <location>
        <begin position="101"/>
        <end position="366"/>
    </location>
</feature>
<accession>A0A2W0HG39</accession>
<organism evidence="10 11">
    <name type="scientific">Alteribacter lacisalsi</name>
    <dbReference type="NCBI Taxonomy" id="2045244"/>
    <lineage>
        <taxon>Bacteria</taxon>
        <taxon>Bacillati</taxon>
        <taxon>Bacillota</taxon>
        <taxon>Bacilli</taxon>
        <taxon>Bacillales</taxon>
        <taxon>Bacillaceae</taxon>
        <taxon>Alteribacter</taxon>
    </lineage>
</organism>
<feature type="domain" description="Flagellar basal-body/hook protein C-terminal" evidence="8">
    <location>
        <begin position="469"/>
        <end position="507"/>
    </location>
</feature>
<reference evidence="10 11" key="1">
    <citation type="submission" date="2017-10" db="EMBL/GenBank/DDBJ databases">
        <title>Bacillus sp. nov., a halophilic bacterium isolated from a Yangshapao Lake.</title>
        <authorList>
            <person name="Wang H."/>
        </authorList>
    </citation>
    <scope>NUCLEOTIDE SEQUENCE [LARGE SCALE GENOMIC DNA]</scope>
    <source>
        <strain evidence="10 11">YSP-3</strain>
    </source>
</reference>
<dbReference type="InterPro" id="IPR053927">
    <property type="entry name" value="FlgK_helical"/>
</dbReference>
<comment type="similarity">
    <text evidence="3">Belongs to the flagella basal body rod proteins family.</text>
</comment>
<sequence>MSTFHGLETARRAIHAQQAAIHTTGHNIANAGTGGYSRQRVNLSAASAFPGVSMNTPFMAGQLGAGVQAGAIERVRDTFLDGQYRNESGRHGEWSTRHGSLDRVEGLFNEISGNGIGTSMDRFWQSLHDLGTNPSDTGVRAVVKENGAALAEAFNYTSDGLNRIETECRGELKASEQKINQLLQQINDANKQIASLEAHGQRPNDLYDARDTLVDELSGFLNIAVEQTAGPKSGMAGRYTINLTDDSGRKLETLVDGPNLGNRELRIGFDEDTGLVEGIYTGSAEDFSGGVPGDGAAVYSISEFQSRGSLHAAASFYGYVENGEIHGTLQDVKNDFDQLAYTYVTEFNRLHEEGFSLNGEGGMPFFDPFAEGRIQGAAGNMVLNSAISSDVNNIAASSEPEGTSGNGNHAAVLANMREQTFNFGGMSTNASAFYQSITGKVAVQSSEAARMSTNALNVVTSIGERRESVSGVSLDEEMSNLVQFQHAYNAAARNMTAIDEMLDRIINGMGITGR</sequence>
<evidence type="ECO:0000256" key="7">
    <source>
        <dbReference type="SAM" id="Coils"/>
    </source>
</evidence>
<keyword evidence="11" id="KW-1185">Reference proteome</keyword>
<proteinExistence type="inferred from homology"/>
<comment type="caution">
    <text evidence="10">The sequence shown here is derived from an EMBL/GenBank/DDBJ whole genome shotgun (WGS) entry which is preliminary data.</text>
</comment>
<keyword evidence="10" id="KW-0282">Flagellum</keyword>
<dbReference type="NCBIfam" id="TIGR02492">
    <property type="entry name" value="flgK_ends"/>
    <property type="match status" value="1"/>
</dbReference>
<evidence type="ECO:0000259" key="8">
    <source>
        <dbReference type="Pfam" id="PF06429"/>
    </source>
</evidence>
<evidence type="ECO:0000313" key="10">
    <source>
        <dbReference type="EMBL" id="PYZ95852.1"/>
    </source>
</evidence>
<dbReference type="GO" id="GO:0005576">
    <property type="term" value="C:extracellular region"/>
    <property type="evidence" value="ECO:0007669"/>
    <property type="project" value="UniProtKB-SubCell"/>
</dbReference>
<evidence type="ECO:0000256" key="6">
    <source>
        <dbReference type="ARBA" id="ARBA00023143"/>
    </source>
</evidence>
<keyword evidence="6" id="KW-0975">Bacterial flagellum</keyword>
<evidence type="ECO:0000256" key="2">
    <source>
        <dbReference type="ARBA" id="ARBA00004613"/>
    </source>
</evidence>
<dbReference type="EMBL" id="PDOF01000003">
    <property type="protein sequence ID" value="PYZ95852.1"/>
    <property type="molecule type" value="Genomic_DNA"/>
</dbReference>
<evidence type="ECO:0000256" key="5">
    <source>
        <dbReference type="ARBA" id="ARBA00022525"/>
    </source>
</evidence>
<dbReference type="PANTHER" id="PTHR30033:SF1">
    <property type="entry name" value="FLAGELLAR HOOK-ASSOCIATED PROTEIN 1"/>
    <property type="match status" value="1"/>
</dbReference>
<gene>
    <name evidence="10" type="ORF">CR205_15830</name>
</gene>
<keyword evidence="10" id="KW-0966">Cell projection</keyword>
<dbReference type="SUPFAM" id="SSF64518">
    <property type="entry name" value="Phase 1 flagellin"/>
    <property type="match status" value="1"/>
</dbReference>
<evidence type="ECO:0000259" key="9">
    <source>
        <dbReference type="Pfam" id="PF22638"/>
    </source>
</evidence>
<dbReference type="InterPro" id="IPR010930">
    <property type="entry name" value="Flg_bb/hook_C_dom"/>
</dbReference>
<dbReference type="AlphaFoldDB" id="A0A2W0HG39"/>
<evidence type="ECO:0000256" key="4">
    <source>
        <dbReference type="ARBA" id="ARBA00016244"/>
    </source>
</evidence>
<dbReference type="Pfam" id="PF06429">
    <property type="entry name" value="Flg_bbr_C"/>
    <property type="match status" value="1"/>
</dbReference>
<name>A0A2W0HG39_9BACI</name>
<dbReference type="RefSeq" id="WP_110521129.1">
    <property type="nucleotide sequence ID" value="NZ_PDOF01000003.1"/>
</dbReference>
<evidence type="ECO:0000256" key="1">
    <source>
        <dbReference type="ARBA" id="ARBA00004365"/>
    </source>
</evidence>
<dbReference type="Pfam" id="PF22638">
    <property type="entry name" value="FlgK_D1"/>
    <property type="match status" value="1"/>
</dbReference>